<reference evidence="2 3" key="1">
    <citation type="submission" date="2019-07" db="EMBL/GenBank/DDBJ databases">
        <title>De Novo Assembly of kiwifruit Actinidia rufa.</title>
        <authorList>
            <person name="Sugita-Konishi S."/>
            <person name="Sato K."/>
            <person name="Mori E."/>
            <person name="Abe Y."/>
            <person name="Kisaki G."/>
            <person name="Hamano K."/>
            <person name="Suezawa K."/>
            <person name="Otani M."/>
            <person name="Fukuda T."/>
            <person name="Manabe T."/>
            <person name="Gomi K."/>
            <person name="Tabuchi M."/>
            <person name="Akimitsu K."/>
            <person name="Kataoka I."/>
        </authorList>
    </citation>
    <scope>NUCLEOTIDE SEQUENCE [LARGE SCALE GENOMIC DNA]</scope>
    <source>
        <strain evidence="3">cv. Fuchu</strain>
    </source>
</reference>
<protein>
    <submittedName>
        <fullName evidence="2">Uncharacterized protein</fullName>
    </submittedName>
</protein>
<name>A0A7J0FB28_9ERIC</name>
<comment type="caution">
    <text evidence="2">The sequence shown here is derived from an EMBL/GenBank/DDBJ whole genome shotgun (WGS) entry which is preliminary data.</text>
</comment>
<dbReference type="OrthoDB" id="1936908at2759"/>
<sequence length="235" mass="25217">MPPCNARGRAKSLTGACGARGARGARRNHDEEDNGNHQESVMGGGASARRNNVGGAPPTVLGGAEFMQGVFTAIEQVVRNTVQTMQVPGVVCILSITRGCLPMVEDHGGSEEEKAKQFMRGLRLSIKNKIAGNLIKVYSTMVRSAAAIEETLNETRKIQNPKSQSEGTSNQSEGHSSKKPRNSTAQQQYTTRSLHATSIVSSGQTSRGGSIYFGYHQPGHRVVNCPLKGQQRQSQ</sequence>
<dbReference type="EMBL" id="BJWL01000010">
    <property type="protein sequence ID" value="GFY95626.1"/>
    <property type="molecule type" value="Genomic_DNA"/>
</dbReference>
<keyword evidence="3" id="KW-1185">Reference proteome</keyword>
<dbReference type="Proteomes" id="UP000585474">
    <property type="component" value="Unassembled WGS sequence"/>
</dbReference>
<feature type="region of interest" description="Disordered" evidence="1">
    <location>
        <begin position="1"/>
        <end position="54"/>
    </location>
</feature>
<evidence type="ECO:0000256" key="1">
    <source>
        <dbReference type="SAM" id="MobiDB-lite"/>
    </source>
</evidence>
<evidence type="ECO:0000313" key="3">
    <source>
        <dbReference type="Proteomes" id="UP000585474"/>
    </source>
</evidence>
<gene>
    <name evidence="2" type="ORF">Acr_10g0010110</name>
</gene>
<feature type="compositionally biased region" description="Basic and acidic residues" evidence="1">
    <location>
        <begin position="27"/>
        <end position="36"/>
    </location>
</feature>
<evidence type="ECO:0000313" key="2">
    <source>
        <dbReference type="EMBL" id="GFY95626.1"/>
    </source>
</evidence>
<organism evidence="2 3">
    <name type="scientific">Actinidia rufa</name>
    <dbReference type="NCBI Taxonomy" id="165716"/>
    <lineage>
        <taxon>Eukaryota</taxon>
        <taxon>Viridiplantae</taxon>
        <taxon>Streptophyta</taxon>
        <taxon>Embryophyta</taxon>
        <taxon>Tracheophyta</taxon>
        <taxon>Spermatophyta</taxon>
        <taxon>Magnoliopsida</taxon>
        <taxon>eudicotyledons</taxon>
        <taxon>Gunneridae</taxon>
        <taxon>Pentapetalae</taxon>
        <taxon>asterids</taxon>
        <taxon>Ericales</taxon>
        <taxon>Actinidiaceae</taxon>
        <taxon>Actinidia</taxon>
    </lineage>
</organism>
<proteinExistence type="predicted"/>
<dbReference type="AlphaFoldDB" id="A0A7J0FB28"/>
<accession>A0A7J0FB28</accession>
<feature type="compositionally biased region" description="Polar residues" evidence="1">
    <location>
        <begin position="182"/>
        <end position="204"/>
    </location>
</feature>
<feature type="region of interest" description="Disordered" evidence="1">
    <location>
        <begin position="153"/>
        <end position="204"/>
    </location>
</feature>
<feature type="compositionally biased region" description="Polar residues" evidence="1">
    <location>
        <begin position="158"/>
        <end position="174"/>
    </location>
</feature>